<feature type="compositionally biased region" description="Acidic residues" evidence="1">
    <location>
        <begin position="164"/>
        <end position="173"/>
    </location>
</feature>
<keyword evidence="3" id="KW-1185">Reference proteome</keyword>
<feature type="region of interest" description="Disordered" evidence="1">
    <location>
        <begin position="1"/>
        <end position="23"/>
    </location>
</feature>
<protein>
    <submittedName>
        <fullName evidence="2">Uncharacterized protein</fullName>
    </submittedName>
</protein>
<feature type="region of interest" description="Disordered" evidence="1">
    <location>
        <begin position="53"/>
        <end position="85"/>
    </location>
</feature>
<comment type="caution">
    <text evidence="2">The sequence shown here is derived from an EMBL/GenBank/DDBJ whole genome shotgun (WGS) entry which is preliminary data.</text>
</comment>
<name>A0A7W9ASU0_9SPHN</name>
<evidence type="ECO:0000313" key="3">
    <source>
        <dbReference type="Proteomes" id="UP000557739"/>
    </source>
</evidence>
<dbReference type="RefSeq" id="WP_184030521.1">
    <property type="nucleotide sequence ID" value="NZ_JACIJJ010000006.1"/>
</dbReference>
<sequence>MTHPLVGTTLPDPGGNAVQKKSSNGGGWLVVGAVLLAGYCSLKKDEPEATASTITAYDSSPDEADATPIETDDQQDANDREDVFDGRVIAGETYPQYDERRDAIATGLYSGGDECTEDCSGHDAGRQWAERRGVTSADDCGGKSWSFVEGCRSYAEEQSGSGSDESDTEVGDF</sequence>
<feature type="compositionally biased region" description="Acidic residues" evidence="1">
    <location>
        <begin position="60"/>
        <end position="76"/>
    </location>
</feature>
<evidence type="ECO:0000313" key="2">
    <source>
        <dbReference type="EMBL" id="MBB5699851.1"/>
    </source>
</evidence>
<dbReference type="Proteomes" id="UP000557739">
    <property type="component" value="Unassembled WGS sequence"/>
</dbReference>
<dbReference type="EMBL" id="JACIJJ010000006">
    <property type="protein sequence ID" value="MBB5699851.1"/>
    <property type="molecule type" value="Genomic_DNA"/>
</dbReference>
<accession>A0A7W9ASU0</accession>
<dbReference type="AlphaFoldDB" id="A0A7W9ASU0"/>
<organism evidence="2 3">
    <name type="scientific">Sphingomonas yantingensis</name>
    <dbReference type="NCBI Taxonomy" id="1241761"/>
    <lineage>
        <taxon>Bacteria</taxon>
        <taxon>Pseudomonadati</taxon>
        <taxon>Pseudomonadota</taxon>
        <taxon>Alphaproteobacteria</taxon>
        <taxon>Sphingomonadales</taxon>
        <taxon>Sphingomonadaceae</taxon>
        <taxon>Sphingomonas</taxon>
    </lineage>
</organism>
<proteinExistence type="predicted"/>
<evidence type="ECO:0000256" key="1">
    <source>
        <dbReference type="SAM" id="MobiDB-lite"/>
    </source>
</evidence>
<gene>
    <name evidence="2" type="ORF">FHR19_003228</name>
</gene>
<reference evidence="2 3" key="1">
    <citation type="submission" date="2020-08" db="EMBL/GenBank/DDBJ databases">
        <title>Genomic Encyclopedia of Type Strains, Phase IV (KMG-IV): sequencing the most valuable type-strain genomes for metagenomic binning, comparative biology and taxonomic classification.</title>
        <authorList>
            <person name="Goeker M."/>
        </authorList>
    </citation>
    <scope>NUCLEOTIDE SEQUENCE [LARGE SCALE GENOMIC DNA]</scope>
    <source>
        <strain evidence="2 3">DSM 27244</strain>
    </source>
</reference>
<feature type="region of interest" description="Disordered" evidence="1">
    <location>
        <begin position="154"/>
        <end position="173"/>
    </location>
</feature>